<keyword evidence="5" id="KW-1185">Reference proteome</keyword>
<dbReference type="OrthoDB" id="3564681at2"/>
<dbReference type="EMBL" id="CP021354">
    <property type="protein sequence ID" value="AWK73757.1"/>
    <property type="molecule type" value="Genomic_DNA"/>
</dbReference>
<name>A0A2S2BYQ4_9NOCA</name>
<dbReference type="KEGG" id="roz:CBI38_21540"/>
<dbReference type="PANTHER" id="PTHR30006">
    <property type="entry name" value="THIAMINE-BINDING PERIPLASMIC PROTEIN-RELATED"/>
    <property type="match status" value="1"/>
</dbReference>
<evidence type="ECO:0000256" key="2">
    <source>
        <dbReference type="SAM" id="MobiDB-lite"/>
    </source>
</evidence>
<organism evidence="4 5">
    <name type="scientific">Rhodococcus oxybenzonivorans</name>
    <dbReference type="NCBI Taxonomy" id="1990687"/>
    <lineage>
        <taxon>Bacteria</taxon>
        <taxon>Bacillati</taxon>
        <taxon>Actinomycetota</taxon>
        <taxon>Actinomycetes</taxon>
        <taxon>Mycobacteriales</taxon>
        <taxon>Nocardiaceae</taxon>
        <taxon>Rhodococcus</taxon>
    </lineage>
</organism>
<feature type="compositionally biased region" description="Basic and acidic residues" evidence="2">
    <location>
        <begin position="331"/>
        <end position="344"/>
    </location>
</feature>
<evidence type="ECO:0000256" key="1">
    <source>
        <dbReference type="ARBA" id="ARBA00022729"/>
    </source>
</evidence>
<feature type="chain" id="PRO_5015701967" evidence="3">
    <location>
        <begin position="24"/>
        <end position="344"/>
    </location>
</feature>
<sequence>MKHKCIRAAVTAALAALTLTACGSSSSGTSEPVSGSWDDVIAAANEEGKVTIYSTQAAPRLAALEGAFEAAYPAIDLEVVRGVDADLLSKIDAESRSGKGIGDVAVITDVSWMDANNDTDAAGKLIGPNFDNPEYERDTSIIADRFFLEGAVLLGFGWNTSLLPSGISTPQDFLEPALKGKIGIVNPATSPTYLDYYSHIEKYYGGREVLEQIADQNPRIYPSNQPLAQAIASGEISAGLMADPMLPNKEAGAPVEWAAGEHIWGAKWYGLVLGTSPHPNAAQVLANFMVSQPGQDATSVGYSSALPDVEGSLARAQEVPDQNVEVTTGDGAERYRDELEKTFN</sequence>
<reference evidence="4 5" key="1">
    <citation type="submission" date="2017-05" db="EMBL/GenBank/DDBJ databases">
        <title>Isolation of Rhodococcus sp. S2-17 biodegrading of BP-3.</title>
        <authorList>
            <person name="Lee Y."/>
            <person name="Kim K.H."/>
            <person name="Chun B.H."/>
            <person name="Jung H.S."/>
            <person name="Jeon C.O."/>
        </authorList>
    </citation>
    <scope>NUCLEOTIDE SEQUENCE [LARGE SCALE GENOMIC DNA]</scope>
    <source>
        <strain evidence="4 5">S2-17</strain>
    </source>
</reference>
<dbReference type="PROSITE" id="PS51257">
    <property type="entry name" value="PROKAR_LIPOPROTEIN"/>
    <property type="match status" value="1"/>
</dbReference>
<dbReference type="Pfam" id="PF13531">
    <property type="entry name" value="SBP_bac_11"/>
    <property type="match status" value="1"/>
</dbReference>
<evidence type="ECO:0000313" key="5">
    <source>
        <dbReference type="Proteomes" id="UP000245711"/>
    </source>
</evidence>
<dbReference type="SUPFAM" id="SSF53850">
    <property type="entry name" value="Periplasmic binding protein-like II"/>
    <property type="match status" value="1"/>
</dbReference>
<gene>
    <name evidence="4" type="ORF">CBI38_21540</name>
</gene>
<dbReference type="AlphaFoldDB" id="A0A2S2BYQ4"/>
<feature type="signal peptide" evidence="3">
    <location>
        <begin position="1"/>
        <end position="23"/>
    </location>
</feature>
<dbReference type="PANTHER" id="PTHR30006:SF2">
    <property type="entry name" value="ABC TRANSPORTER SUBSTRATE-BINDING PROTEIN"/>
    <property type="match status" value="1"/>
</dbReference>
<accession>A0A2S2BYQ4</accession>
<dbReference type="Gene3D" id="3.40.190.10">
    <property type="entry name" value="Periplasmic binding protein-like II"/>
    <property type="match status" value="2"/>
</dbReference>
<protein>
    <submittedName>
        <fullName evidence="4">Transporter</fullName>
    </submittedName>
</protein>
<feature type="region of interest" description="Disordered" evidence="2">
    <location>
        <begin position="315"/>
        <end position="344"/>
    </location>
</feature>
<keyword evidence="1 3" id="KW-0732">Signal</keyword>
<evidence type="ECO:0000313" key="4">
    <source>
        <dbReference type="EMBL" id="AWK73757.1"/>
    </source>
</evidence>
<evidence type="ECO:0000256" key="3">
    <source>
        <dbReference type="SAM" id="SignalP"/>
    </source>
</evidence>
<proteinExistence type="predicted"/>
<dbReference type="Proteomes" id="UP000245711">
    <property type="component" value="Chromosome"/>
</dbReference>